<evidence type="ECO:0000259" key="7">
    <source>
        <dbReference type="PROSITE" id="PS51294"/>
    </source>
</evidence>
<evidence type="ECO:0000259" key="6">
    <source>
        <dbReference type="PROSITE" id="PS50090"/>
    </source>
</evidence>
<dbReference type="PROSITE" id="PS50090">
    <property type="entry name" value="MYB_LIKE"/>
    <property type="match status" value="2"/>
</dbReference>
<feature type="compositionally biased region" description="Basic and acidic residues" evidence="5">
    <location>
        <begin position="154"/>
        <end position="168"/>
    </location>
</feature>
<evidence type="ECO:0000313" key="9">
    <source>
        <dbReference type="Proteomes" id="UP001470230"/>
    </source>
</evidence>
<gene>
    <name evidence="8" type="ORF">M9Y10_039026</name>
</gene>
<evidence type="ECO:0000256" key="2">
    <source>
        <dbReference type="ARBA" id="ARBA00023125"/>
    </source>
</evidence>
<sequence length="211" mass="24885">MDFLRCDNRPLKNCTKRSKILFTAEEDQIITKYVNIIGTQKWPLIAKYVPGRTAKQCRDRYMNYLKPGLSNIEWTNSEDELLLQLYSNFGSKWSTINKYIPNRNSISLKNRIKFLQKQYQTNNKSFQKEKVNFSNETQYKQEFGIQSMTLDSSHEAKLTKPTNQKENDSTQNSSSENQIEFYDFLEFDDTVSSFSLFNLENDEYFSLQNSS</sequence>
<keyword evidence="4" id="KW-0539">Nucleus</keyword>
<dbReference type="PANTHER" id="PTHR46621">
    <property type="entry name" value="SNRNA-ACTIVATING PROTEIN COMPLEX SUBUNIT 4"/>
    <property type="match status" value="1"/>
</dbReference>
<keyword evidence="2" id="KW-0238">DNA-binding</keyword>
<dbReference type="EMBL" id="JAPFFF010000006">
    <property type="protein sequence ID" value="KAK8887967.1"/>
    <property type="molecule type" value="Genomic_DNA"/>
</dbReference>
<keyword evidence="9" id="KW-1185">Reference proteome</keyword>
<feature type="domain" description="Myb-like" evidence="6">
    <location>
        <begin position="66"/>
        <end position="116"/>
    </location>
</feature>
<evidence type="ECO:0000256" key="3">
    <source>
        <dbReference type="ARBA" id="ARBA00023163"/>
    </source>
</evidence>
<feature type="domain" description="HTH myb-type" evidence="7">
    <location>
        <begin position="74"/>
        <end position="119"/>
    </location>
</feature>
<evidence type="ECO:0000313" key="8">
    <source>
        <dbReference type="EMBL" id="KAK8887967.1"/>
    </source>
</evidence>
<dbReference type="InterPro" id="IPR001005">
    <property type="entry name" value="SANT/Myb"/>
</dbReference>
<organism evidence="8 9">
    <name type="scientific">Tritrichomonas musculus</name>
    <dbReference type="NCBI Taxonomy" id="1915356"/>
    <lineage>
        <taxon>Eukaryota</taxon>
        <taxon>Metamonada</taxon>
        <taxon>Parabasalia</taxon>
        <taxon>Tritrichomonadida</taxon>
        <taxon>Tritrichomonadidae</taxon>
        <taxon>Tritrichomonas</taxon>
    </lineage>
</organism>
<dbReference type="SUPFAM" id="SSF46689">
    <property type="entry name" value="Homeodomain-like"/>
    <property type="match status" value="1"/>
</dbReference>
<evidence type="ECO:0000256" key="1">
    <source>
        <dbReference type="ARBA" id="ARBA00023015"/>
    </source>
</evidence>
<keyword evidence="1" id="KW-0805">Transcription regulation</keyword>
<feature type="domain" description="Myb-like" evidence="6">
    <location>
        <begin position="22"/>
        <end position="65"/>
    </location>
</feature>
<evidence type="ECO:0000256" key="5">
    <source>
        <dbReference type="SAM" id="MobiDB-lite"/>
    </source>
</evidence>
<dbReference type="InterPro" id="IPR051575">
    <property type="entry name" value="Myb-like_DNA-bd"/>
</dbReference>
<dbReference type="CDD" id="cd00167">
    <property type="entry name" value="SANT"/>
    <property type="match status" value="2"/>
</dbReference>
<comment type="caution">
    <text evidence="8">The sequence shown here is derived from an EMBL/GenBank/DDBJ whole genome shotgun (WGS) entry which is preliminary data.</text>
</comment>
<feature type="domain" description="HTH myb-type" evidence="7">
    <location>
        <begin position="22"/>
        <end position="69"/>
    </location>
</feature>
<protein>
    <recommendedName>
        <fullName evidence="10">Myb-like DNA-binding domain containing protein</fullName>
    </recommendedName>
</protein>
<feature type="region of interest" description="Disordered" evidence="5">
    <location>
        <begin position="154"/>
        <end position="175"/>
    </location>
</feature>
<accession>A0ABR2KAP9</accession>
<reference evidence="8 9" key="1">
    <citation type="submission" date="2024-04" db="EMBL/GenBank/DDBJ databases">
        <title>Tritrichomonas musculus Genome.</title>
        <authorList>
            <person name="Alves-Ferreira E."/>
            <person name="Grigg M."/>
            <person name="Lorenzi H."/>
            <person name="Galac M."/>
        </authorList>
    </citation>
    <scope>NUCLEOTIDE SEQUENCE [LARGE SCALE GENOMIC DNA]</scope>
    <source>
        <strain evidence="8 9">EAF2021</strain>
    </source>
</reference>
<keyword evidence="3" id="KW-0804">Transcription</keyword>
<dbReference type="InterPro" id="IPR009057">
    <property type="entry name" value="Homeodomain-like_sf"/>
</dbReference>
<dbReference type="Pfam" id="PF00249">
    <property type="entry name" value="Myb_DNA-binding"/>
    <property type="match status" value="2"/>
</dbReference>
<dbReference type="PROSITE" id="PS51294">
    <property type="entry name" value="HTH_MYB"/>
    <property type="match status" value="2"/>
</dbReference>
<dbReference type="PANTHER" id="PTHR46621:SF1">
    <property type="entry name" value="SNRNA-ACTIVATING PROTEIN COMPLEX SUBUNIT 4"/>
    <property type="match status" value="1"/>
</dbReference>
<name>A0ABR2KAP9_9EUKA</name>
<dbReference type="Proteomes" id="UP001470230">
    <property type="component" value="Unassembled WGS sequence"/>
</dbReference>
<dbReference type="SMART" id="SM00717">
    <property type="entry name" value="SANT"/>
    <property type="match status" value="2"/>
</dbReference>
<proteinExistence type="predicted"/>
<evidence type="ECO:0000256" key="4">
    <source>
        <dbReference type="ARBA" id="ARBA00023242"/>
    </source>
</evidence>
<dbReference type="InterPro" id="IPR017930">
    <property type="entry name" value="Myb_dom"/>
</dbReference>
<evidence type="ECO:0008006" key="10">
    <source>
        <dbReference type="Google" id="ProtNLM"/>
    </source>
</evidence>
<dbReference type="Gene3D" id="1.10.10.60">
    <property type="entry name" value="Homeodomain-like"/>
    <property type="match status" value="2"/>
</dbReference>